<dbReference type="Gene3D" id="3.40.190.10">
    <property type="entry name" value="Periplasmic binding protein-like II"/>
    <property type="match status" value="3"/>
</dbReference>
<keyword evidence="3" id="KW-1133">Transmembrane helix</keyword>
<keyword evidence="3" id="KW-0812">Transmembrane</keyword>
<dbReference type="InterPro" id="IPR003661">
    <property type="entry name" value="HisK_dim/P_dom"/>
</dbReference>
<evidence type="ECO:0000256" key="2">
    <source>
        <dbReference type="ARBA" id="ARBA00012438"/>
    </source>
</evidence>
<dbReference type="SUPFAM" id="SSF47384">
    <property type="entry name" value="Homodimeric domain of signal transducing histidine kinase"/>
    <property type="match status" value="1"/>
</dbReference>
<protein>
    <recommendedName>
        <fullName evidence="2">histidine kinase</fullName>
        <ecNumber evidence="2">2.7.13.3</ecNumber>
    </recommendedName>
</protein>
<dbReference type="SUPFAM" id="SSF53850">
    <property type="entry name" value="Periplasmic binding protein-like II"/>
    <property type="match status" value="2"/>
</dbReference>
<keyword evidence="5" id="KW-1185">Reference proteome</keyword>
<dbReference type="PANTHER" id="PTHR35936">
    <property type="entry name" value="MEMBRANE-BOUND LYTIC MUREIN TRANSGLYCOSYLASE F"/>
    <property type="match status" value="1"/>
</dbReference>
<accession>A0A8I0A851</accession>
<organism evidence="4 5">
    <name type="scientific">Blautia segnis</name>
    <dbReference type="NCBI Taxonomy" id="2763030"/>
    <lineage>
        <taxon>Bacteria</taxon>
        <taxon>Bacillati</taxon>
        <taxon>Bacillota</taxon>
        <taxon>Clostridia</taxon>
        <taxon>Lachnospirales</taxon>
        <taxon>Lachnospiraceae</taxon>
        <taxon>Blautia</taxon>
    </lineage>
</organism>
<dbReference type="EMBL" id="JACOOT010000009">
    <property type="protein sequence ID" value="MBC5650244.1"/>
    <property type="molecule type" value="Genomic_DNA"/>
</dbReference>
<dbReference type="PANTHER" id="PTHR35936:SF17">
    <property type="entry name" value="ARGININE-BINDING EXTRACELLULAR PROTEIN ARTP"/>
    <property type="match status" value="1"/>
</dbReference>
<evidence type="ECO:0000256" key="1">
    <source>
        <dbReference type="ARBA" id="ARBA00000085"/>
    </source>
</evidence>
<reference evidence="4 5" key="1">
    <citation type="submission" date="2020-08" db="EMBL/GenBank/DDBJ databases">
        <title>Genome public.</title>
        <authorList>
            <person name="Liu C."/>
            <person name="Sun Q."/>
        </authorList>
    </citation>
    <scope>NUCLEOTIDE SEQUENCE [LARGE SCALE GENOMIC DNA]</scope>
    <source>
        <strain evidence="4 5">BX17</strain>
    </source>
</reference>
<dbReference type="AlphaFoldDB" id="A0A8I0A851"/>
<proteinExistence type="predicted"/>
<dbReference type="Proteomes" id="UP000652847">
    <property type="component" value="Unassembled WGS sequence"/>
</dbReference>
<feature type="transmembrane region" description="Helical" evidence="3">
    <location>
        <begin position="316"/>
        <end position="337"/>
    </location>
</feature>
<dbReference type="RefSeq" id="WP_186900949.1">
    <property type="nucleotide sequence ID" value="NZ_JACOOT010000009.1"/>
</dbReference>
<comment type="catalytic activity">
    <reaction evidence="1">
        <text>ATP + protein L-histidine = ADP + protein N-phospho-L-histidine.</text>
        <dbReference type="EC" id="2.7.13.3"/>
    </reaction>
</comment>
<name>A0A8I0A851_9FIRM</name>
<dbReference type="Gene3D" id="1.10.287.130">
    <property type="match status" value="1"/>
</dbReference>
<gene>
    <name evidence="4" type="ORF">H8S54_03695</name>
</gene>
<evidence type="ECO:0000313" key="4">
    <source>
        <dbReference type="EMBL" id="MBC5650244.1"/>
    </source>
</evidence>
<comment type="caution">
    <text evidence="4">The sequence shown here is derived from an EMBL/GenBank/DDBJ whole genome shotgun (WGS) entry which is preliminary data.</text>
</comment>
<keyword evidence="3" id="KW-0472">Membrane</keyword>
<sequence>MAGDYSTYNGLRIGLLARHTYNDSFKEFAKEKGFDCEIIYYETPTELTDALINDEVDALVNSYIRILEDESVIENFGQTPYYIMARREDQDLIDQIDNAIDCMNRETPNWRAELYNKYYGFQNQNTEFTDEETKLLAELQESGDVDVWMDVDGSYDKEGTFAYKTTDPYLTTTVSVLRKRGSSSKFQKLAMVSNNISIRQIISEMWPEVEVITLENNEDCVEAVTTGNVDGALLMSYTAQELARNDVQNRLSVDIVPGAALSMEMGVNARDDYHFYGLWEKALADIFRQLGEEIVQKNTEAVTETSIVAFLFDNPVYLMVVLAAIFLILFFVILSVLSVKSKNKQQRIAAELAAALTSAKEANEVKQNFFSKMSHDIRTPLNVVLRMTQIAQKYKNDSARLERSL</sequence>
<evidence type="ECO:0000256" key="3">
    <source>
        <dbReference type="SAM" id="Phobius"/>
    </source>
</evidence>
<evidence type="ECO:0000313" key="5">
    <source>
        <dbReference type="Proteomes" id="UP000652847"/>
    </source>
</evidence>
<dbReference type="GO" id="GO:0000155">
    <property type="term" value="F:phosphorelay sensor kinase activity"/>
    <property type="evidence" value="ECO:0007669"/>
    <property type="project" value="InterPro"/>
</dbReference>
<dbReference type="EC" id="2.7.13.3" evidence="2"/>
<dbReference type="InterPro" id="IPR036097">
    <property type="entry name" value="HisK_dim/P_sf"/>
</dbReference>
<dbReference type="CDD" id="cd00082">
    <property type="entry name" value="HisKA"/>
    <property type="match status" value="1"/>
</dbReference>